<dbReference type="EMBL" id="MHQY01000036">
    <property type="protein sequence ID" value="OHA12987.1"/>
    <property type="molecule type" value="Genomic_DNA"/>
</dbReference>
<proteinExistence type="predicted"/>
<gene>
    <name evidence="1" type="ORF">A3G49_00635</name>
</gene>
<dbReference type="AlphaFoldDB" id="A0A1G2LMZ2"/>
<evidence type="ECO:0000313" key="2">
    <source>
        <dbReference type="Proteomes" id="UP000177171"/>
    </source>
</evidence>
<evidence type="ECO:0000313" key="1">
    <source>
        <dbReference type="EMBL" id="OHA12987.1"/>
    </source>
</evidence>
<organism evidence="1 2">
    <name type="scientific">Candidatus Sungbacteria bacterium RIFCSPLOWO2_12_FULL_41_11</name>
    <dbReference type="NCBI Taxonomy" id="1802286"/>
    <lineage>
        <taxon>Bacteria</taxon>
        <taxon>Candidatus Sungiibacteriota</taxon>
    </lineage>
</organism>
<name>A0A1G2LMZ2_9BACT</name>
<dbReference type="Proteomes" id="UP000177171">
    <property type="component" value="Unassembled WGS sequence"/>
</dbReference>
<reference evidence="1 2" key="1">
    <citation type="journal article" date="2016" name="Nat. Commun.">
        <title>Thousands of microbial genomes shed light on interconnected biogeochemical processes in an aquifer system.</title>
        <authorList>
            <person name="Anantharaman K."/>
            <person name="Brown C.T."/>
            <person name="Hug L.A."/>
            <person name="Sharon I."/>
            <person name="Castelle C.J."/>
            <person name="Probst A.J."/>
            <person name="Thomas B.C."/>
            <person name="Singh A."/>
            <person name="Wilkins M.J."/>
            <person name="Karaoz U."/>
            <person name="Brodie E.L."/>
            <person name="Williams K.H."/>
            <person name="Hubbard S.S."/>
            <person name="Banfield J.F."/>
        </authorList>
    </citation>
    <scope>NUCLEOTIDE SEQUENCE [LARGE SCALE GENOMIC DNA]</scope>
</reference>
<comment type="caution">
    <text evidence="1">The sequence shown here is derived from an EMBL/GenBank/DDBJ whole genome shotgun (WGS) entry which is preliminary data.</text>
</comment>
<protein>
    <submittedName>
        <fullName evidence="1">Uncharacterized protein</fullName>
    </submittedName>
</protein>
<accession>A0A1G2LMZ2</accession>
<sequence>MSVPADNFYIQPTKASLPVNRFQFLKFLPLQFPVNGARNNATLYLLWSQPDESIAEYLVGFEKDEAALRLFQKALLPIFSFLPYYLKYPQLTICRLTYFFKRLQLKQIWLKLYKRAINKRLFAGFFQVMEDI</sequence>